<keyword evidence="4 6" id="KW-1133">Transmembrane helix</keyword>
<dbReference type="Gene3D" id="1.20.1250.20">
    <property type="entry name" value="MFS general substrate transporter like domains"/>
    <property type="match status" value="1"/>
</dbReference>
<feature type="transmembrane region" description="Helical" evidence="6">
    <location>
        <begin position="12"/>
        <end position="35"/>
    </location>
</feature>
<feature type="transmembrane region" description="Helical" evidence="6">
    <location>
        <begin position="103"/>
        <end position="125"/>
    </location>
</feature>
<proteinExistence type="predicted"/>
<dbReference type="InterPro" id="IPR036259">
    <property type="entry name" value="MFS_trans_sf"/>
</dbReference>
<dbReference type="RefSeq" id="WP_115085673.1">
    <property type="nucleotide sequence ID" value="NZ_CBCSFG010000006.1"/>
</dbReference>
<feature type="transmembrane region" description="Helical" evidence="6">
    <location>
        <begin position="405"/>
        <end position="426"/>
    </location>
</feature>
<dbReference type="PANTHER" id="PTHR23505:SF79">
    <property type="entry name" value="PROTEIN SPINSTER"/>
    <property type="match status" value="1"/>
</dbReference>
<evidence type="ECO:0000313" key="8">
    <source>
        <dbReference type="EMBL" id="SUQ61977.1"/>
    </source>
</evidence>
<feature type="transmembrane region" description="Helical" evidence="6">
    <location>
        <begin position="79"/>
        <end position="97"/>
    </location>
</feature>
<dbReference type="PROSITE" id="PS50850">
    <property type="entry name" value="MFS"/>
    <property type="match status" value="1"/>
</dbReference>
<dbReference type="InterPro" id="IPR020846">
    <property type="entry name" value="MFS_dom"/>
</dbReference>
<evidence type="ECO:0000259" key="7">
    <source>
        <dbReference type="PROSITE" id="PS50850"/>
    </source>
</evidence>
<dbReference type="Proteomes" id="UP000255177">
    <property type="component" value="Unassembled WGS sequence"/>
</dbReference>
<reference evidence="9" key="1">
    <citation type="submission" date="2018-07" db="EMBL/GenBank/DDBJ databases">
        <authorList>
            <person name="Blom J."/>
        </authorList>
    </citation>
    <scope>NUCLEOTIDE SEQUENCE [LARGE SCALE GENOMIC DNA]</scope>
    <source>
        <strain evidence="9">CCOS 864</strain>
    </source>
</reference>
<dbReference type="Pfam" id="PF07690">
    <property type="entry name" value="MFS_1"/>
    <property type="match status" value="1"/>
</dbReference>
<evidence type="ECO:0000313" key="9">
    <source>
        <dbReference type="Proteomes" id="UP000255177"/>
    </source>
</evidence>
<evidence type="ECO:0000256" key="2">
    <source>
        <dbReference type="ARBA" id="ARBA00022448"/>
    </source>
</evidence>
<evidence type="ECO:0000256" key="5">
    <source>
        <dbReference type="ARBA" id="ARBA00023136"/>
    </source>
</evidence>
<gene>
    <name evidence="8" type="ORF">CCOS864_01402</name>
</gene>
<dbReference type="AlphaFoldDB" id="A0A380SVJ0"/>
<feature type="transmembrane region" description="Helical" evidence="6">
    <location>
        <begin position="254"/>
        <end position="277"/>
    </location>
</feature>
<protein>
    <submittedName>
        <fullName evidence="8">MFS-type efflux pump</fullName>
    </submittedName>
</protein>
<feature type="transmembrane region" description="Helical" evidence="6">
    <location>
        <begin position="137"/>
        <end position="160"/>
    </location>
</feature>
<dbReference type="SUPFAM" id="SSF103473">
    <property type="entry name" value="MFS general substrate transporter"/>
    <property type="match status" value="1"/>
</dbReference>
<dbReference type="GO" id="GO:0022857">
    <property type="term" value="F:transmembrane transporter activity"/>
    <property type="evidence" value="ECO:0007669"/>
    <property type="project" value="InterPro"/>
</dbReference>
<sequence length="450" mass="48462">MQSSTQATNAWRILFLLFLANLFNFFDRTIPAIIIEPIRLEWHLSDFQIGLLGTAFTLVYAIAGLPLGRLADNGSRSKLMGWGLMAWSGLTAVNGMVGSFWSFLLVRMGVGIGEASYAPAANSLIGDLFPAERRARAMGIFMLGLPLGLLLAFFTIGAMVQAFDSWRAPFFIAAVPGLLLAVFMFMIREPARGAAESVAISQAPLDRPLRRVLSVPTFCWLVLAGLTFNFATYACNSFMVPMLQRYFLLSLQQAAVATGVIVGLTGLVGLTLGGWIADKVHQRFANGRLLFGALSMLIASLATAWALHAGRIEIGVFVAVFGVGWLFAYNFYTCVYTAIQDVVQPRLRATAMALFFAGLYLLGGGLGPVVVGALSDHFAVAAMQAAGQVQMSEAFKAEGLHGAMYLIPVALSLTLVFLLFASRCFSRDAQRMREGMVADSEGGAGKFAQA</sequence>
<keyword evidence="3 6" id="KW-0812">Transmembrane</keyword>
<dbReference type="CDD" id="cd17328">
    <property type="entry name" value="MFS_spinster_like"/>
    <property type="match status" value="1"/>
</dbReference>
<keyword evidence="5 6" id="KW-0472">Membrane</keyword>
<dbReference type="InterPro" id="IPR044770">
    <property type="entry name" value="MFS_spinster-like"/>
</dbReference>
<feature type="transmembrane region" description="Helical" evidence="6">
    <location>
        <begin position="166"/>
        <end position="187"/>
    </location>
</feature>
<keyword evidence="9" id="KW-1185">Reference proteome</keyword>
<feature type="transmembrane region" description="Helical" evidence="6">
    <location>
        <begin position="212"/>
        <end position="234"/>
    </location>
</feature>
<organism evidence="8 9">
    <name type="scientific">Pseudomonas wadenswilerensis</name>
    <dbReference type="NCBI Taxonomy" id="1785161"/>
    <lineage>
        <taxon>Bacteria</taxon>
        <taxon>Pseudomonadati</taxon>
        <taxon>Pseudomonadota</taxon>
        <taxon>Gammaproteobacteria</taxon>
        <taxon>Pseudomonadales</taxon>
        <taxon>Pseudomonadaceae</taxon>
        <taxon>Pseudomonas</taxon>
    </lineage>
</organism>
<evidence type="ECO:0000256" key="3">
    <source>
        <dbReference type="ARBA" id="ARBA00022692"/>
    </source>
</evidence>
<evidence type="ECO:0000256" key="4">
    <source>
        <dbReference type="ARBA" id="ARBA00022989"/>
    </source>
</evidence>
<dbReference type="InterPro" id="IPR011701">
    <property type="entry name" value="MFS"/>
</dbReference>
<evidence type="ECO:0000256" key="1">
    <source>
        <dbReference type="ARBA" id="ARBA00004141"/>
    </source>
</evidence>
<feature type="transmembrane region" description="Helical" evidence="6">
    <location>
        <begin position="314"/>
        <end position="339"/>
    </location>
</feature>
<feature type="transmembrane region" description="Helical" evidence="6">
    <location>
        <begin position="47"/>
        <end position="67"/>
    </location>
</feature>
<feature type="transmembrane region" description="Helical" evidence="6">
    <location>
        <begin position="289"/>
        <end position="308"/>
    </location>
</feature>
<feature type="domain" description="Major facilitator superfamily (MFS) profile" evidence="7">
    <location>
        <begin position="13"/>
        <end position="426"/>
    </location>
</feature>
<evidence type="ECO:0000256" key="6">
    <source>
        <dbReference type="SAM" id="Phobius"/>
    </source>
</evidence>
<feature type="transmembrane region" description="Helical" evidence="6">
    <location>
        <begin position="351"/>
        <end position="374"/>
    </location>
</feature>
<dbReference type="GO" id="GO:0016020">
    <property type="term" value="C:membrane"/>
    <property type="evidence" value="ECO:0007669"/>
    <property type="project" value="UniProtKB-SubCell"/>
</dbReference>
<accession>A0A380SVJ0</accession>
<dbReference type="EMBL" id="UIDD01000004">
    <property type="protein sequence ID" value="SUQ61977.1"/>
    <property type="molecule type" value="Genomic_DNA"/>
</dbReference>
<name>A0A380SVJ0_9PSED</name>
<keyword evidence="2" id="KW-0813">Transport</keyword>
<comment type="subcellular location">
    <subcellularLocation>
        <location evidence="1">Membrane</location>
        <topology evidence="1">Multi-pass membrane protein</topology>
    </subcellularLocation>
</comment>
<dbReference type="PANTHER" id="PTHR23505">
    <property type="entry name" value="SPINSTER"/>
    <property type="match status" value="1"/>
</dbReference>